<dbReference type="SUPFAM" id="SSF47336">
    <property type="entry name" value="ACP-like"/>
    <property type="match status" value="1"/>
</dbReference>
<comment type="caution">
    <text evidence="2">The sequence shown here is derived from an EMBL/GenBank/DDBJ whole genome shotgun (WGS) entry which is preliminary data.</text>
</comment>
<evidence type="ECO:0000313" key="2">
    <source>
        <dbReference type="EMBL" id="KAG0324684.1"/>
    </source>
</evidence>
<dbReference type="InterPro" id="IPR009081">
    <property type="entry name" value="PP-bd_ACP"/>
</dbReference>
<name>A0A9P6UXR8_9FUNG</name>
<dbReference type="AlphaFoldDB" id="A0A9P6UXR8"/>
<reference evidence="2" key="1">
    <citation type="journal article" date="2020" name="Fungal Divers.">
        <title>Resolving the Mortierellaceae phylogeny through synthesis of multi-gene phylogenetics and phylogenomics.</title>
        <authorList>
            <person name="Vandepol N."/>
            <person name="Liber J."/>
            <person name="Desiro A."/>
            <person name="Na H."/>
            <person name="Kennedy M."/>
            <person name="Barry K."/>
            <person name="Grigoriev I.V."/>
            <person name="Miller A.N."/>
            <person name="O'Donnell K."/>
            <person name="Stajich J.E."/>
            <person name="Bonito G."/>
        </authorList>
    </citation>
    <scope>NUCLEOTIDE SEQUENCE</scope>
    <source>
        <strain evidence="2">REB-010B</strain>
    </source>
</reference>
<dbReference type="InterPro" id="IPR036736">
    <property type="entry name" value="ACP-like_sf"/>
</dbReference>
<gene>
    <name evidence="2" type="ORF">BGZ99_001570</name>
</gene>
<dbReference type="EMBL" id="JAAAIP010000140">
    <property type="protein sequence ID" value="KAG0324684.1"/>
    <property type="molecule type" value="Genomic_DNA"/>
</dbReference>
<keyword evidence="3" id="KW-1185">Reference proteome</keyword>
<feature type="domain" description="Carrier" evidence="1">
    <location>
        <begin position="1"/>
        <end position="67"/>
    </location>
</feature>
<evidence type="ECO:0000313" key="3">
    <source>
        <dbReference type="Proteomes" id="UP000738325"/>
    </source>
</evidence>
<proteinExistence type="predicted"/>
<dbReference type="OrthoDB" id="2416635at2759"/>
<evidence type="ECO:0000259" key="1">
    <source>
        <dbReference type="PROSITE" id="PS50075"/>
    </source>
</evidence>
<protein>
    <recommendedName>
        <fullName evidence="1">Carrier domain-containing protein</fullName>
    </recommendedName>
</protein>
<organism evidence="2 3">
    <name type="scientific">Dissophora globulifera</name>
    <dbReference type="NCBI Taxonomy" id="979702"/>
    <lineage>
        <taxon>Eukaryota</taxon>
        <taxon>Fungi</taxon>
        <taxon>Fungi incertae sedis</taxon>
        <taxon>Mucoromycota</taxon>
        <taxon>Mortierellomycotina</taxon>
        <taxon>Mortierellomycetes</taxon>
        <taxon>Mortierellales</taxon>
        <taxon>Mortierellaceae</taxon>
        <taxon>Dissophora</taxon>
    </lineage>
</organism>
<sequence>MAIKEPADQARITLKSHMLNDLGMDVFKKYQLLDKLERELESIDIAVQDADKAQTLEDIVTIVRQAQAQSQV</sequence>
<dbReference type="Gene3D" id="1.10.1200.10">
    <property type="entry name" value="ACP-like"/>
    <property type="match status" value="1"/>
</dbReference>
<dbReference type="Proteomes" id="UP000738325">
    <property type="component" value="Unassembled WGS sequence"/>
</dbReference>
<accession>A0A9P6UXR8</accession>
<dbReference type="PROSITE" id="PS50075">
    <property type="entry name" value="CARRIER"/>
    <property type="match status" value="1"/>
</dbReference>